<dbReference type="InterPro" id="IPR035940">
    <property type="entry name" value="CAP_sf"/>
</dbReference>
<dbReference type="PROSITE" id="PS01009">
    <property type="entry name" value="CRISP_1"/>
    <property type="match status" value="1"/>
</dbReference>
<dbReference type="InterPro" id="IPR001283">
    <property type="entry name" value="CRISP-related"/>
</dbReference>
<protein>
    <recommendedName>
        <fullName evidence="1">SCP domain-containing protein</fullName>
    </recommendedName>
</protein>
<dbReference type="PRINTS" id="PR00837">
    <property type="entry name" value="V5TPXLIKE"/>
</dbReference>
<comment type="caution">
    <text evidence="2">The sequence shown here is derived from an EMBL/GenBank/DDBJ whole genome shotgun (WGS) entry which is preliminary data.</text>
</comment>
<dbReference type="EMBL" id="JARO02010041">
    <property type="protein sequence ID" value="KPP61029.1"/>
    <property type="molecule type" value="Genomic_DNA"/>
</dbReference>
<reference evidence="2 3" key="1">
    <citation type="submission" date="2015-08" db="EMBL/GenBank/DDBJ databases">
        <title>The genome of the Asian arowana (Scleropages formosus).</title>
        <authorList>
            <person name="Tan M.H."/>
            <person name="Gan H.M."/>
            <person name="Croft L.J."/>
            <person name="Austin C.M."/>
        </authorList>
    </citation>
    <scope>NUCLEOTIDE SEQUENCE [LARGE SCALE GENOMIC DNA]</scope>
    <source>
        <strain evidence="2">Aro1</strain>
    </source>
</reference>
<dbReference type="PANTHER" id="PTHR10334">
    <property type="entry name" value="CYSTEINE-RICH SECRETORY PROTEIN-RELATED"/>
    <property type="match status" value="1"/>
</dbReference>
<dbReference type="CDD" id="cd05382">
    <property type="entry name" value="CAP_GAPR1-like"/>
    <property type="match status" value="1"/>
</dbReference>
<dbReference type="AlphaFoldDB" id="A0A0P7U2I3"/>
<dbReference type="Pfam" id="PF00188">
    <property type="entry name" value="CAP"/>
    <property type="match status" value="1"/>
</dbReference>
<dbReference type="SUPFAM" id="SSF55797">
    <property type="entry name" value="PR-1-like"/>
    <property type="match status" value="1"/>
</dbReference>
<feature type="non-terminal residue" evidence="2">
    <location>
        <position position="148"/>
    </location>
</feature>
<organism evidence="2 3">
    <name type="scientific">Scleropages formosus</name>
    <name type="common">Asian bonytongue</name>
    <name type="synonym">Osteoglossum formosum</name>
    <dbReference type="NCBI Taxonomy" id="113540"/>
    <lineage>
        <taxon>Eukaryota</taxon>
        <taxon>Metazoa</taxon>
        <taxon>Chordata</taxon>
        <taxon>Craniata</taxon>
        <taxon>Vertebrata</taxon>
        <taxon>Euteleostomi</taxon>
        <taxon>Actinopterygii</taxon>
        <taxon>Neopterygii</taxon>
        <taxon>Teleostei</taxon>
        <taxon>Osteoglossocephala</taxon>
        <taxon>Osteoglossomorpha</taxon>
        <taxon>Osteoglossiformes</taxon>
        <taxon>Osteoglossidae</taxon>
        <taxon>Scleropages</taxon>
    </lineage>
</organism>
<dbReference type="InterPro" id="IPR034113">
    <property type="entry name" value="SCP_GAPR1-like"/>
</dbReference>
<dbReference type="FunFam" id="3.40.33.10:FF:000002">
    <property type="entry name" value="Golgi-associated plant pathogenesis-related protein 1"/>
    <property type="match status" value="1"/>
</dbReference>
<evidence type="ECO:0000313" key="2">
    <source>
        <dbReference type="EMBL" id="KPP61029.1"/>
    </source>
</evidence>
<accession>A0A0P7U2I3</accession>
<sequence>MADASFKKEFLDAHNAYRRKHSAPGLTLSRELCSSAQEWADQLLAMKTMQHSSTKHGENLYYAWSSTPKKLTGKEAVDNWYNEIKDYDFSNPGFHSNTGHFTQVVWKDTKEVGVGVATDGQTVFVVGQYSPAGNISNDGFFEKNVLPA</sequence>
<proteinExistence type="predicted"/>
<feature type="domain" description="SCP" evidence="1">
    <location>
        <begin position="5"/>
        <end position="137"/>
    </location>
</feature>
<dbReference type="InterPro" id="IPR018244">
    <property type="entry name" value="Allrgn_V5/Tpx1_CS"/>
</dbReference>
<gene>
    <name evidence="2" type="ORF">Z043_120921</name>
</gene>
<dbReference type="InterPro" id="IPR014044">
    <property type="entry name" value="CAP_dom"/>
</dbReference>
<dbReference type="Proteomes" id="UP000034805">
    <property type="component" value="Unassembled WGS sequence"/>
</dbReference>
<dbReference type="Gene3D" id="3.40.33.10">
    <property type="entry name" value="CAP"/>
    <property type="match status" value="1"/>
</dbReference>
<evidence type="ECO:0000313" key="3">
    <source>
        <dbReference type="Proteomes" id="UP000034805"/>
    </source>
</evidence>
<dbReference type="GO" id="GO:0005576">
    <property type="term" value="C:extracellular region"/>
    <property type="evidence" value="ECO:0007669"/>
    <property type="project" value="InterPro"/>
</dbReference>
<evidence type="ECO:0000259" key="1">
    <source>
        <dbReference type="SMART" id="SM00198"/>
    </source>
</evidence>
<dbReference type="STRING" id="113540.ENSSFOP00015025462"/>
<name>A0A0P7U2I3_SCLFO</name>
<dbReference type="SMART" id="SM00198">
    <property type="entry name" value="SCP"/>
    <property type="match status" value="1"/>
</dbReference>